<dbReference type="GeneID" id="18930495"/>
<dbReference type="OrthoDB" id="2503467at2759"/>
<dbReference type="KEGG" id="mlr:MELLADRAFT_65774"/>
<protein>
    <submittedName>
        <fullName evidence="1">Uncharacterized protein</fullName>
    </submittedName>
</protein>
<dbReference type="HOGENOM" id="CLU_419237_0_0_1"/>
<sequence>MSRPMQVDMVGGASRSLMSERLPSAGNGLLPSGIDAMGSFGPSQLPKKRELRVQLTQIDFRLKPMKLIQVNFSQVLNTNLVARPQRLSNLDGGRGYQRVAAAKDVSAQRAIIDETNAEEEIRRIGLMILNPKDPGLDPPQGVYYSKANAINAISVYMKDYEDTPGVFSQGVKALRQLVAHDPETKNMAQASLYKLLSVDLSGSSKRQIYLDSGLLDVISSNPSYVLFQKIQDDARALFDKFTMTSFKRVYKNAFPSEAMKFWKSFQSGSINEEELVNTMERTLTGMRNALSHDVHGIEDAKIWMGVFYAVIRDAKREKMDMFEMLYRYSRPKGLAHGDTSEVFSSKELQIIAQEACRSLAKDQDVLGKRYEILLARDAKRVFSNSEVPEFLLHLAINGNPALQRASRILSTEHASVELEVVLAELDKFLENSIRAPNTWSDDFQQGVLVLFNYGKSLIKNDPDHLKNPLYQMVSETLKRASNPEVTLEKRIIASEGRSMLNLLSKENGLDSSRILGSSYLYSIRSHFSSFEKYVNAALQNSIASSKTRGQSSLIREAFLQRMTKYENKEMMQLVNELFETSPKISTDRKYETLDAIKKLITIPEAEDIKNDDIVASSNWRLILLLDFVAAYALESTTNTRLLNHVLGDIEDLTHTSSIVNSRLAQISRQMLDTHIRDTLPAVAEKVVEIYP</sequence>
<accession>F4RWN7</accession>
<evidence type="ECO:0000313" key="2">
    <source>
        <dbReference type="Proteomes" id="UP000001072"/>
    </source>
</evidence>
<reference evidence="2" key="1">
    <citation type="journal article" date="2011" name="Proc. Natl. Acad. Sci. U.S.A.">
        <title>Obligate biotrophy features unraveled by the genomic analysis of rust fungi.</title>
        <authorList>
            <person name="Duplessis S."/>
            <person name="Cuomo C.A."/>
            <person name="Lin Y.-C."/>
            <person name="Aerts A."/>
            <person name="Tisserant E."/>
            <person name="Veneault-Fourrey C."/>
            <person name="Joly D.L."/>
            <person name="Hacquard S."/>
            <person name="Amselem J."/>
            <person name="Cantarel B.L."/>
            <person name="Chiu R."/>
            <person name="Coutinho P.M."/>
            <person name="Feau N."/>
            <person name="Field M."/>
            <person name="Frey P."/>
            <person name="Gelhaye E."/>
            <person name="Goldberg J."/>
            <person name="Grabherr M.G."/>
            <person name="Kodira C.D."/>
            <person name="Kohler A."/>
            <person name="Kuees U."/>
            <person name="Lindquist E.A."/>
            <person name="Lucas S.M."/>
            <person name="Mago R."/>
            <person name="Mauceli E."/>
            <person name="Morin E."/>
            <person name="Murat C."/>
            <person name="Pangilinan J.L."/>
            <person name="Park R."/>
            <person name="Pearson M."/>
            <person name="Quesneville H."/>
            <person name="Rouhier N."/>
            <person name="Sakthikumar S."/>
            <person name="Salamov A.A."/>
            <person name="Schmutz J."/>
            <person name="Selles B."/>
            <person name="Shapiro H."/>
            <person name="Tanguay P."/>
            <person name="Tuskan G.A."/>
            <person name="Henrissat B."/>
            <person name="Van de Peer Y."/>
            <person name="Rouze P."/>
            <person name="Ellis J.G."/>
            <person name="Dodds P.N."/>
            <person name="Schein J.E."/>
            <person name="Zhong S."/>
            <person name="Hamelin R.C."/>
            <person name="Grigoriev I.V."/>
            <person name="Szabo L.J."/>
            <person name="Martin F."/>
        </authorList>
    </citation>
    <scope>NUCLEOTIDE SEQUENCE [LARGE SCALE GENOMIC DNA]</scope>
    <source>
        <strain evidence="2">98AG31 / pathotype 3-4-7</strain>
    </source>
</reference>
<name>F4RWN7_MELLP</name>
<organism evidence="2">
    <name type="scientific">Melampsora larici-populina (strain 98AG31 / pathotype 3-4-7)</name>
    <name type="common">Poplar leaf rust fungus</name>
    <dbReference type="NCBI Taxonomy" id="747676"/>
    <lineage>
        <taxon>Eukaryota</taxon>
        <taxon>Fungi</taxon>
        <taxon>Dikarya</taxon>
        <taxon>Basidiomycota</taxon>
        <taxon>Pucciniomycotina</taxon>
        <taxon>Pucciniomycetes</taxon>
        <taxon>Pucciniales</taxon>
        <taxon>Melampsoraceae</taxon>
        <taxon>Melampsora</taxon>
    </lineage>
</organism>
<dbReference type="VEuPathDB" id="FungiDB:MELLADRAFT_65774"/>
<dbReference type="InParanoid" id="F4RWN7"/>
<gene>
    <name evidence="1" type="ORF">MELLADRAFT_65774</name>
</gene>
<dbReference type="RefSeq" id="XP_007413659.1">
    <property type="nucleotide sequence ID" value="XM_007413597.1"/>
</dbReference>
<dbReference type="AlphaFoldDB" id="F4RWN7"/>
<keyword evidence="2" id="KW-1185">Reference proteome</keyword>
<proteinExistence type="predicted"/>
<evidence type="ECO:0000313" key="1">
    <source>
        <dbReference type="EMBL" id="EGG03199.1"/>
    </source>
</evidence>
<dbReference type="Proteomes" id="UP000001072">
    <property type="component" value="Unassembled WGS sequence"/>
</dbReference>
<dbReference type="EMBL" id="GL883126">
    <property type="protein sequence ID" value="EGG03199.1"/>
    <property type="molecule type" value="Genomic_DNA"/>
</dbReference>